<reference evidence="3 4" key="1">
    <citation type="journal article" date="2012" name="Genome Biol.">
        <title>The genome of the polar eukaryotic microalga coccomyxa subellipsoidea reveals traits of cold adaptation.</title>
        <authorList>
            <person name="Blanc G."/>
            <person name="Agarkova I."/>
            <person name="Grimwood J."/>
            <person name="Kuo A."/>
            <person name="Brueggeman A."/>
            <person name="Dunigan D."/>
            <person name="Gurnon J."/>
            <person name="Ladunga I."/>
            <person name="Lindquist E."/>
            <person name="Lucas S."/>
            <person name="Pangilinan J."/>
            <person name="Proschold T."/>
            <person name="Salamov A."/>
            <person name="Schmutz J."/>
            <person name="Weeks D."/>
            <person name="Yamada T."/>
            <person name="Claverie J.M."/>
            <person name="Grigoriev I."/>
            <person name="Van Etten J."/>
            <person name="Lomsadze A."/>
            <person name="Borodovsky M."/>
        </authorList>
    </citation>
    <scope>NUCLEOTIDE SEQUENCE [LARGE SCALE GENOMIC DNA]</scope>
    <source>
        <strain evidence="3 4">C-169</strain>
    </source>
</reference>
<dbReference type="PANTHER" id="PTHR23092">
    <property type="entry name" value="POLY(A) RNA POLYMERASE"/>
    <property type="match status" value="1"/>
</dbReference>
<sequence length="454" mass="48680">MGGQKRRTRRAGSGGRFSDEPSRRAVTLQPGDAAAYGSQGEQRSSHGSAGGNTHIGWGGMLLPADARGTLPDGGRRAGDVDRTARQVRVDTVGAAGRGDIQRQGSGQGSKRRAQSLERQVSSVGGDADRIRIVSRASPEEEGELGSRREVSAGEEAQVGLDRACSKRAKVGAATDQRVTLSFRMPSVNPECTARLQQEIVDFVANVAPTWEESNLRDAALGRVQGACAMMHLYDVYPFGSKASGLELWNSDIDVVVLGIVEPSKDNLGYTTEEKVPVNDVLGKIVQQLRRSNSVRKTFHIRQSRVPIIKCTTVEGVDVDVSVNGDRGICAAQFLIDQQARRPALRPLILLIKAVLKVLGLGDVSQGGLGSFSLANMVIAHLQEEEKVGRGQENLGVSLLAFLLRYGTYFNYDQHVVAIGRGGIVSRTAVPGAVPAQSHLGTRISVEDADTLRRE</sequence>
<dbReference type="InterPro" id="IPR043519">
    <property type="entry name" value="NT_sf"/>
</dbReference>
<feature type="compositionally biased region" description="Basic and acidic residues" evidence="1">
    <location>
        <begin position="73"/>
        <end position="88"/>
    </location>
</feature>
<dbReference type="RefSeq" id="XP_005644804.1">
    <property type="nucleotide sequence ID" value="XM_005644747.1"/>
</dbReference>
<dbReference type="PANTHER" id="PTHR23092:SF15">
    <property type="entry name" value="INACTIVE NON-CANONICAL POLY(A) RNA POLYMERASE PROTEIN TRF4-2-RELATED"/>
    <property type="match status" value="1"/>
</dbReference>
<dbReference type="Pfam" id="PF22600">
    <property type="entry name" value="MTPAP-like_central"/>
    <property type="match status" value="1"/>
</dbReference>
<evidence type="ECO:0000256" key="1">
    <source>
        <dbReference type="SAM" id="MobiDB-lite"/>
    </source>
</evidence>
<dbReference type="GO" id="GO:0031123">
    <property type="term" value="P:RNA 3'-end processing"/>
    <property type="evidence" value="ECO:0007669"/>
    <property type="project" value="TreeGrafter"/>
</dbReference>
<dbReference type="InterPro" id="IPR045862">
    <property type="entry name" value="Trf4-like"/>
</dbReference>
<gene>
    <name evidence="3" type="ORF">COCSUDRAFT_57979</name>
</gene>
<dbReference type="KEGG" id="csl:COCSUDRAFT_57979"/>
<evidence type="ECO:0000259" key="2">
    <source>
        <dbReference type="Pfam" id="PF22600"/>
    </source>
</evidence>
<evidence type="ECO:0000313" key="4">
    <source>
        <dbReference type="Proteomes" id="UP000007264"/>
    </source>
</evidence>
<dbReference type="AlphaFoldDB" id="I0YPE1"/>
<dbReference type="GO" id="GO:0043634">
    <property type="term" value="P:polyadenylation-dependent ncRNA catabolic process"/>
    <property type="evidence" value="ECO:0007669"/>
    <property type="project" value="TreeGrafter"/>
</dbReference>
<dbReference type="GO" id="GO:0005730">
    <property type="term" value="C:nucleolus"/>
    <property type="evidence" value="ECO:0007669"/>
    <property type="project" value="TreeGrafter"/>
</dbReference>
<feature type="domain" description="Poly(A) RNA polymerase mitochondrial-like central palm" evidence="2">
    <location>
        <begin position="195"/>
        <end position="333"/>
    </location>
</feature>
<dbReference type="Gene3D" id="3.30.460.10">
    <property type="entry name" value="Beta Polymerase, domain 2"/>
    <property type="match status" value="1"/>
</dbReference>
<dbReference type="GeneID" id="17038236"/>
<dbReference type="SUPFAM" id="SSF81631">
    <property type="entry name" value="PAP/OAS1 substrate-binding domain"/>
    <property type="match status" value="1"/>
</dbReference>
<dbReference type="InterPro" id="IPR054708">
    <property type="entry name" value="MTPAP-like_central"/>
</dbReference>
<feature type="compositionally biased region" description="Basic residues" evidence="1">
    <location>
        <begin position="1"/>
        <end position="10"/>
    </location>
</feature>
<dbReference type="STRING" id="574566.I0YPE1"/>
<keyword evidence="4" id="KW-1185">Reference proteome</keyword>
<dbReference type="SUPFAM" id="SSF81301">
    <property type="entry name" value="Nucleotidyltransferase"/>
    <property type="match status" value="1"/>
</dbReference>
<evidence type="ECO:0000313" key="3">
    <source>
        <dbReference type="EMBL" id="EIE20260.1"/>
    </source>
</evidence>
<name>I0YPE1_COCSC</name>
<dbReference type="CDD" id="cd05402">
    <property type="entry name" value="NT_PAP_TUTase"/>
    <property type="match status" value="1"/>
</dbReference>
<dbReference type="GO" id="GO:1990817">
    <property type="term" value="F:poly(A) RNA polymerase activity"/>
    <property type="evidence" value="ECO:0007669"/>
    <property type="project" value="InterPro"/>
</dbReference>
<accession>I0YPE1</accession>
<organism evidence="3 4">
    <name type="scientific">Coccomyxa subellipsoidea (strain C-169)</name>
    <name type="common">Green microalga</name>
    <dbReference type="NCBI Taxonomy" id="574566"/>
    <lineage>
        <taxon>Eukaryota</taxon>
        <taxon>Viridiplantae</taxon>
        <taxon>Chlorophyta</taxon>
        <taxon>core chlorophytes</taxon>
        <taxon>Trebouxiophyceae</taxon>
        <taxon>Trebouxiophyceae incertae sedis</taxon>
        <taxon>Coccomyxaceae</taxon>
        <taxon>Coccomyxa</taxon>
        <taxon>Coccomyxa subellipsoidea</taxon>
    </lineage>
</organism>
<dbReference type="eggNOG" id="KOG1906">
    <property type="taxonomic scope" value="Eukaryota"/>
</dbReference>
<dbReference type="GO" id="GO:0031499">
    <property type="term" value="C:TRAMP complex"/>
    <property type="evidence" value="ECO:0007669"/>
    <property type="project" value="TreeGrafter"/>
</dbReference>
<proteinExistence type="predicted"/>
<dbReference type="GO" id="GO:0003729">
    <property type="term" value="F:mRNA binding"/>
    <property type="evidence" value="ECO:0007669"/>
    <property type="project" value="TreeGrafter"/>
</dbReference>
<dbReference type="Gene3D" id="1.10.1410.10">
    <property type="match status" value="1"/>
</dbReference>
<dbReference type="EMBL" id="AGSI01000016">
    <property type="protein sequence ID" value="EIE20260.1"/>
    <property type="molecule type" value="Genomic_DNA"/>
</dbReference>
<comment type="caution">
    <text evidence="3">The sequence shown here is derived from an EMBL/GenBank/DDBJ whole genome shotgun (WGS) entry which is preliminary data.</text>
</comment>
<dbReference type="Proteomes" id="UP000007264">
    <property type="component" value="Unassembled WGS sequence"/>
</dbReference>
<protein>
    <submittedName>
        <fullName evidence="3">Nucleotidyltransferase</fullName>
    </submittedName>
</protein>
<feature type="region of interest" description="Disordered" evidence="1">
    <location>
        <begin position="1"/>
        <end position="124"/>
    </location>
</feature>
<dbReference type="OrthoDB" id="273917at2759"/>